<evidence type="ECO:0000259" key="3">
    <source>
        <dbReference type="PROSITE" id="PS51272"/>
    </source>
</evidence>
<protein>
    <recommendedName>
        <fullName evidence="3">SLH domain-containing protein</fullName>
    </recommendedName>
</protein>
<evidence type="ECO:0000313" key="4">
    <source>
        <dbReference type="EMBL" id="AMJ41565.1"/>
    </source>
</evidence>
<sequence>MIKKCIIFLFCLGLLFSASVTVFAEDTYQFEKIQGGYSVLTGKVEKITNGRIKLTKISDDLWSDIIGTQKANYIILDTTNFEDTEFCDGDVIRAYFQTNIMLDYRTEIDEDDYTFELLAYQRKDQEISVVEMAKFLEGIGVLNGYEDGELHLERNITRAEFTALMVKIYHTYTSKEEDEIEFPFKDIPKDHWARERIICAFANGMISGKNKDTFAPDESITIRDYIVVLLKASAKNEEQRKLLLDTAKTLGGYPDGYLKIAKGNGLIADQLPEKIASRGDIARILYNAYNHEATITYIKAAKPVIYLYPEKETDVNVKVSFMGDFTFTYPEYKDGWAVTARPDGTVISGTTEYPYLFWEGKVMNYSPEFDEGFLVSRKETVSFLEEKLKILGLNEKERTDFITYWTPQLIKNNFNIIKFDTEEYASKASLNIVPQPDSIIRVFMVYKVANGNESIKKQQLSAVERNGFVAVEWGGALEE</sequence>
<name>A0ABM5YBZ6_ANAPI</name>
<evidence type="ECO:0000256" key="1">
    <source>
        <dbReference type="ARBA" id="ARBA00022737"/>
    </source>
</evidence>
<accession>A0ABM5YBZ6</accession>
<dbReference type="Proteomes" id="UP000068026">
    <property type="component" value="Chromosome"/>
</dbReference>
<feature type="domain" description="SLH" evidence="3">
    <location>
        <begin position="180"/>
        <end position="243"/>
    </location>
</feature>
<dbReference type="InterPro" id="IPR001119">
    <property type="entry name" value="SLH_dom"/>
</dbReference>
<evidence type="ECO:0000313" key="5">
    <source>
        <dbReference type="Proteomes" id="UP000068026"/>
    </source>
</evidence>
<keyword evidence="1" id="KW-0677">Repeat</keyword>
<dbReference type="EMBL" id="CP014223">
    <property type="protein sequence ID" value="AMJ41565.1"/>
    <property type="molecule type" value="Genomic_DNA"/>
</dbReference>
<reference evidence="5" key="2">
    <citation type="submission" date="2016-01" db="EMBL/GenBank/DDBJ databases">
        <authorList>
            <person name="Poehlein A."/>
            <person name="Schlien K."/>
            <person name="Gottschalk G."/>
            <person name="Buckel W."/>
            <person name="Daniel R."/>
        </authorList>
    </citation>
    <scope>NUCLEOTIDE SEQUENCE [LARGE SCALE GENOMIC DNA]</scope>
    <source>
        <strain evidence="5">X2</strain>
    </source>
</reference>
<evidence type="ECO:0000256" key="2">
    <source>
        <dbReference type="SAM" id="SignalP"/>
    </source>
</evidence>
<feature type="chain" id="PRO_5046923052" description="SLH domain-containing protein" evidence="2">
    <location>
        <begin position="25"/>
        <end position="479"/>
    </location>
</feature>
<feature type="signal peptide" evidence="2">
    <location>
        <begin position="1"/>
        <end position="24"/>
    </location>
</feature>
<organism evidence="4 5">
    <name type="scientific">Anaerotignum propionicum DSM 1682</name>
    <dbReference type="NCBI Taxonomy" id="991789"/>
    <lineage>
        <taxon>Bacteria</taxon>
        <taxon>Bacillati</taxon>
        <taxon>Bacillota</taxon>
        <taxon>Clostridia</taxon>
        <taxon>Lachnospirales</taxon>
        <taxon>Anaerotignaceae</taxon>
        <taxon>Anaerotignum</taxon>
    </lineage>
</organism>
<dbReference type="RefSeq" id="WP_082754313.1">
    <property type="nucleotide sequence ID" value="NZ_CP014223.1"/>
</dbReference>
<gene>
    <name evidence="4" type="ORF">CPRO_19830</name>
</gene>
<keyword evidence="5" id="KW-1185">Reference proteome</keyword>
<proteinExistence type="predicted"/>
<dbReference type="Pfam" id="PF00395">
    <property type="entry name" value="SLH"/>
    <property type="match status" value="1"/>
</dbReference>
<reference evidence="4 5" key="1">
    <citation type="journal article" date="2016" name="Genome Announc.">
        <title>Complete Genome Sequence of the Amino Acid-Fermenting Clostridium propionicum X2 (DSM 1682).</title>
        <authorList>
            <person name="Poehlein A."/>
            <person name="Schlien K."/>
            <person name="Chowdhury N.P."/>
            <person name="Gottschalk G."/>
            <person name="Buckel W."/>
            <person name="Daniel R."/>
        </authorList>
    </citation>
    <scope>NUCLEOTIDE SEQUENCE [LARGE SCALE GENOMIC DNA]</scope>
    <source>
        <strain evidence="4 5">X2</strain>
    </source>
</reference>
<keyword evidence="2" id="KW-0732">Signal</keyword>
<dbReference type="PROSITE" id="PS51272">
    <property type="entry name" value="SLH"/>
    <property type="match status" value="1"/>
</dbReference>